<feature type="region of interest" description="Disordered" evidence="1">
    <location>
        <begin position="66"/>
        <end position="110"/>
    </location>
</feature>
<evidence type="ECO:0000313" key="3">
    <source>
        <dbReference type="Proteomes" id="UP001328107"/>
    </source>
</evidence>
<sequence length="110" mass="12816">FRFVRVSSIYVDAFNTLQQLHLLSRVCIREMSTNPLDLICPHCDFFKSPSPMLRDFHIQYAHPRQCNTPQQAQAPPQQTLARPSQPQPMIQANQTPNLPKRVLKLQRDTY</sequence>
<reference evidence="3" key="1">
    <citation type="submission" date="2022-10" db="EMBL/GenBank/DDBJ databases">
        <title>Genome assembly of Pristionchus species.</title>
        <authorList>
            <person name="Yoshida K."/>
            <person name="Sommer R.J."/>
        </authorList>
    </citation>
    <scope>NUCLEOTIDE SEQUENCE [LARGE SCALE GENOMIC DNA]</scope>
    <source>
        <strain evidence="3">RS5460</strain>
    </source>
</reference>
<dbReference type="AlphaFoldDB" id="A0AAN5I9U3"/>
<evidence type="ECO:0000313" key="2">
    <source>
        <dbReference type="EMBL" id="GMR58047.1"/>
    </source>
</evidence>
<dbReference type="Proteomes" id="UP001328107">
    <property type="component" value="Unassembled WGS sequence"/>
</dbReference>
<feature type="non-terminal residue" evidence="2">
    <location>
        <position position="1"/>
    </location>
</feature>
<comment type="caution">
    <text evidence="2">The sequence shown here is derived from an EMBL/GenBank/DDBJ whole genome shotgun (WGS) entry which is preliminary data.</text>
</comment>
<proteinExistence type="predicted"/>
<gene>
    <name evidence="2" type="ORF">PMAYCL1PPCAC_28242</name>
</gene>
<protein>
    <submittedName>
        <fullName evidence="2">Uncharacterized protein</fullName>
    </submittedName>
</protein>
<dbReference type="EMBL" id="BTRK01000006">
    <property type="protein sequence ID" value="GMR58047.1"/>
    <property type="molecule type" value="Genomic_DNA"/>
</dbReference>
<keyword evidence="3" id="KW-1185">Reference proteome</keyword>
<name>A0AAN5I9U3_9BILA</name>
<accession>A0AAN5I9U3</accession>
<feature type="compositionally biased region" description="Polar residues" evidence="1">
    <location>
        <begin position="79"/>
        <end position="97"/>
    </location>
</feature>
<evidence type="ECO:0000256" key="1">
    <source>
        <dbReference type="SAM" id="MobiDB-lite"/>
    </source>
</evidence>
<organism evidence="2 3">
    <name type="scientific">Pristionchus mayeri</name>
    <dbReference type="NCBI Taxonomy" id="1317129"/>
    <lineage>
        <taxon>Eukaryota</taxon>
        <taxon>Metazoa</taxon>
        <taxon>Ecdysozoa</taxon>
        <taxon>Nematoda</taxon>
        <taxon>Chromadorea</taxon>
        <taxon>Rhabditida</taxon>
        <taxon>Rhabditina</taxon>
        <taxon>Diplogasteromorpha</taxon>
        <taxon>Diplogasteroidea</taxon>
        <taxon>Neodiplogasteridae</taxon>
        <taxon>Pristionchus</taxon>
    </lineage>
</organism>
<feature type="compositionally biased region" description="Low complexity" evidence="1">
    <location>
        <begin position="69"/>
        <end position="78"/>
    </location>
</feature>